<dbReference type="EMBL" id="BAABHF010000045">
    <property type="protein sequence ID" value="GAA4509997.1"/>
    <property type="molecule type" value="Genomic_DNA"/>
</dbReference>
<reference evidence="3" key="1">
    <citation type="journal article" date="2019" name="Int. J. Syst. Evol. Microbiol.">
        <title>The Global Catalogue of Microorganisms (GCM) 10K type strain sequencing project: providing services to taxonomists for standard genome sequencing and annotation.</title>
        <authorList>
            <consortium name="The Broad Institute Genomics Platform"/>
            <consortium name="The Broad Institute Genome Sequencing Center for Infectious Disease"/>
            <person name="Wu L."/>
            <person name="Ma J."/>
        </authorList>
    </citation>
    <scope>NUCLEOTIDE SEQUENCE [LARGE SCALE GENOMIC DNA]</scope>
    <source>
        <strain evidence="3">JCM 17933</strain>
    </source>
</reference>
<dbReference type="GO" id="GO:0016787">
    <property type="term" value="F:hydrolase activity"/>
    <property type="evidence" value="ECO:0007669"/>
    <property type="project" value="UniProtKB-KW"/>
</dbReference>
<dbReference type="PROSITE" id="PS51257">
    <property type="entry name" value="PROKAR_LIPOPROTEIN"/>
    <property type="match status" value="1"/>
</dbReference>
<keyword evidence="2" id="KW-0378">Hydrolase</keyword>
<dbReference type="PANTHER" id="PTHR36183:SF2">
    <property type="entry name" value="BETA-GLUCURONIDASE C-TERMINAL DOMAIN-CONTAINING PROTEIN"/>
    <property type="match status" value="1"/>
</dbReference>
<dbReference type="InterPro" id="IPR013780">
    <property type="entry name" value="Glyco_hydro_b"/>
</dbReference>
<dbReference type="Proteomes" id="UP001500503">
    <property type="component" value="Unassembled WGS sequence"/>
</dbReference>
<keyword evidence="1" id="KW-0732">Signal</keyword>
<evidence type="ECO:0000256" key="1">
    <source>
        <dbReference type="SAM" id="SignalP"/>
    </source>
</evidence>
<feature type="chain" id="PRO_5047280228" evidence="1">
    <location>
        <begin position="36"/>
        <end position="546"/>
    </location>
</feature>
<dbReference type="Gene3D" id="2.60.40.1180">
    <property type="entry name" value="Golgi alpha-mannosidase II"/>
    <property type="match status" value="1"/>
</dbReference>
<evidence type="ECO:0000313" key="3">
    <source>
        <dbReference type="Proteomes" id="UP001500503"/>
    </source>
</evidence>
<gene>
    <name evidence="2" type="ORF">GCM10023191_072020</name>
</gene>
<organism evidence="2 3">
    <name type="scientific">Actinoallomurus oryzae</name>
    <dbReference type="NCBI Taxonomy" id="502180"/>
    <lineage>
        <taxon>Bacteria</taxon>
        <taxon>Bacillati</taxon>
        <taxon>Actinomycetota</taxon>
        <taxon>Actinomycetes</taxon>
        <taxon>Streptosporangiales</taxon>
        <taxon>Thermomonosporaceae</taxon>
        <taxon>Actinoallomurus</taxon>
    </lineage>
</organism>
<dbReference type="Gene3D" id="3.20.20.80">
    <property type="entry name" value="Glycosidases"/>
    <property type="match status" value="1"/>
</dbReference>
<protein>
    <submittedName>
        <fullName evidence="2">Glycosyl hydrolase family 79 C-terminal domain-containing protein</fullName>
    </submittedName>
</protein>
<dbReference type="PANTHER" id="PTHR36183">
    <property type="entry name" value="BETA-GLUCURONIDASE"/>
    <property type="match status" value="1"/>
</dbReference>
<dbReference type="InterPro" id="IPR017853">
    <property type="entry name" value="GH"/>
</dbReference>
<keyword evidence="3" id="KW-1185">Reference proteome</keyword>
<feature type="signal peptide" evidence="1">
    <location>
        <begin position="1"/>
        <end position="35"/>
    </location>
</feature>
<sequence>MVREIVGRRGTGGIVRRSLSAVGLATALATACAVAAPAASADPTAITLTPKGAPDLGAVTGENLGFSVESADLAHGFLTKPRMSQWLKTLGRHGVLRLGGYSMDLVWPAFGDYRDAPTPPEAIGGRVDRPDLVRLKALLRDSGWKATLGVPLKKIIDPSKIKNPTKDPSPPVTLDQAVAEVKAAHEILGDDLLAVEVGNEYDNVTTLTPAEYYATMKKYYAAIKQAVPHANIKVTGPSANTAKTNTQLDGFVSAVQADTGGDPRQMIAEFTNHLYPQSHCGSSNATIAGLLSPSTYVTDRNKLTGIMDITGRLNSGIPAVINESNSASCSGQPGVSDAYATSLWSLDYLLQTAQSRVSQLQFHTNTAAVCGDFQPRDSKDYPISYRYYGAFCAADRHALDSNRLSATPLYYGLWAFHQVPEGRFLDVGLPDTALSQLRAYAVENPNGGLTMVLINIQDPAASTGDDDVTVNLPSAYRRGQAVTLRTSASDGLASLDASAIRLGGRTISDRGVPSGRPEATPVRVSDGRSTVTVAPGTAQIITFSAR</sequence>
<evidence type="ECO:0000313" key="2">
    <source>
        <dbReference type="EMBL" id="GAA4509997.1"/>
    </source>
</evidence>
<dbReference type="SUPFAM" id="SSF51445">
    <property type="entry name" value="(Trans)glycosidases"/>
    <property type="match status" value="1"/>
</dbReference>
<comment type="caution">
    <text evidence="2">The sequence shown here is derived from an EMBL/GenBank/DDBJ whole genome shotgun (WGS) entry which is preliminary data.</text>
</comment>
<accession>A0ABP8QSZ8</accession>
<name>A0ABP8QSZ8_9ACTN</name>
<proteinExistence type="predicted"/>
<dbReference type="InterPro" id="IPR052974">
    <property type="entry name" value="GH79_Enzymes"/>
</dbReference>